<dbReference type="EMBL" id="FNFB01000003">
    <property type="protein sequence ID" value="SDJ74394.1"/>
    <property type="molecule type" value="Genomic_DNA"/>
</dbReference>
<name>A0A1G8W7S4_9ACTN</name>
<dbReference type="AlphaFoldDB" id="A0A1G8W7S4"/>
<proteinExistence type="predicted"/>
<evidence type="ECO:0000313" key="2">
    <source>
        <dbReference type="EMBL" id="SDJ74394.1"/>
    </source>
</evidence>
<dbReference type="STRING" id="683260.SAMN05421874_10348"/>
<accession>A0A1G8W7S4</accession>
<protein>
    <submittedName>
        <fullName evidence="2">Uncharacterized protein</fullName>
    </submittedName>
</protein>
<sequence length="174" mass="19670">MATNISTQPDSPKAPWWAELRDWFISFFKGPSEREDTTQPPPPGLAQQSSVKAEDPMAEIKAALQRIEEALQSLPTPTPTPAPTVEHHVGTIFLAYLDTGRWCSMWAHKMLVEQEDTAREHEPGARLIAEKVAERYQAKYPDTAKTLRHWAQHGEPEPPATRPKRRRREGDAVS</sequence>
<evidence type="ECO:0000313" key="3">
    <source>
        <dbReference type="Proteomes" id="UP000198683"/>
    </source>
</evidence>
<organism evidence="2 3">
    <name type="scientific">Nonomuraea maritima</name>
    <dbReference type="NCBI Taxonomy" id="683260"/>
    <lineage>
        <taxon>Bacteria</taxon>
        <taxon>Bacillati</taxon>
        <taxon>Actinomycetota</taxon>
        <taxon>Actinomycetes</taxon>
        <taxon>Streptosporangiales</taxon>
        <taxon>Streptosporangiaceae</taxon>
        <taxon>Nonomuraea</taxon>
    </lineage>
</organism>
<gene>
    <name evidence="2" type="ORF">SAMN05421874_10348</name>
</gene>
<evidence type="ECO:0000256" key="1">
    <source>
        <dbReference type="SAM" id="MobiDB-lite"/>
    </source>
</evidence>
<feature type="region of interest" description="Disordered" evidence="1">
    <location>
        <begin position="29"/>
        <end position="54"/>
    </location>
</feature>
<keyword evidence="3" id="KW-1185">Reference proteome</keyword>
<dbReference type="Proteomes" id="UP000198683">
    <property type="component" value="Unassembled WGS sequence"/>
</dbReference>
<feature type="region of interest" description="Disordered" evidence="1">
    <location>
        <begin position="143"/>
        <end position="174"/>
    </location>
</feature>
<reference evidence="2 3" key="1">
    <citation type="submission" date="2016-10" db="EMBL/GenBank/DDBJ databases">
        <authorList>
            <person name="de Groot N.N."/>
        </authorList>
    </citation>
    <scope>NUCLEOTIDE SEQUENCE [LARGE SCALE GENOMIC DNA]</scope>
    <source>
        <strain evidence="2 3">CGMCC 4.5681</strain>
    </source>
</reference>